<dbReference type="InterPro" id="IPR036286">
    <property type="entry name" value="LexA/Signal_pep-like_sf"/>
</dbReference>
<comment type="caution">
    <text evidence="5">The sequence shown here is derived from an EMBL/GenBank/DDBJ whole genome shotgun (WGS) entry which is preliminary data.</text>
</comment>
<keyword evidence="6" id="KW-1185">Reference proteome</keyword>
<evidence type="ECO:0000256" key="2">
    <source>
        <dbReference type="ARBA" id="ARBA00023125"/>
    </source>
</evidence>
<dbReference type="InterPro" id="IPR010982">
    <property type="entry name" value="Lambda_DNA-bd_dom_sf"/>
</dbReference>
<feature type="domain" description="HTH cro/C1-type" evidence="4">
    <location>
        <begin position="11"/>
        <end position="65"/>
    </location>
</feature>
<dbReference type="PROSITE" id="PS50943">
    <property type="entry name" value="HTH_CROC1"/>
    <property type="match status" value="1"/>
</dbReference>
<dbReference type="SUPFAM" id="SSF51306">
    <property type="entry name" value="LexA/Signal peptidase"/>
    <property type="match status" value="1"/>
</dbReference>
<gene>
    <name evidence="5" type="ORF">JJB79_00085</name>
</gene>
<evidence type="ECO:0000313" key="5">
    <source>
        <dbReference type="EMBL" id="MBM0745823.1"/>
    </source>
</evidence>
<dbReference type="Pfam" id="PF01381">
    <property type="entry name" value="HTH_3"/>
    <property type="match status" value="1"/>
</dbReference>
<dbReference type="PANTHER" id="PTHR40661:SF3">
    <property type="entry name" value="FELS-1 PROPHAGE TRANSCRIPTIONAL REGULATOR"/>
    <property type="match status" value="1"/>
</dbReference>
<dbReference type="RefSeq" id="WP_039385070.1">
    <property type="nucleotide sequence ID" value="NZ_CP083448.1"/>
</dbReference>
<dbReference type="Gene3D" id="2.10.109.10">
    <property type="entry name" value="Umud Fragment, subunit A"/>
    <property type="match status" value="1"/>
</dbReference>
<keyword evidence="1" id="KW-0805">Transcription regulation</keyword>
<dbReference type="InterPro" id="IPR039418">
    <property type="entry name" value="LexA-like"/>
</dbReference>
<reference evidence="5 6" key="1">
    <citation type="submission" date="2021-01" db="EMBL/GenBank/DDBJ databases">
        <title>Complete genome sequence of Pantoea eucrina OB49, a heavy metal tolerant bacterium with PGPR potential isolated from wheat in Algeria.</title>
        <authorList>
            <person name="Lekired A."/>
            <person name="Ouzari I.H."/>
        </authorList>
    </citation>
    <scope>NUCLEOTIDE SEQUENCE [LARGE SCALE GENOMIC DNA]</scope>
    <source>
        <strain evidence="5 6">OB49</strain>
    </source>
</reference>
<dbReference type="Pfam" id="PF00717">
    <property type="entry name" value="Peptidase_S24"/>
    <property type="match status" value="1"/>
</dbReference>
<dbReference type="CDD" id="cd00093">
    <property type="entry name" value="HTH_XRE"/>
    <property type="match status" value="1"/>
</dbReference>
<keyword evidence="3" id="KW-0804">Transcription</keyword>
<evidence type="ECO:0000256" key="1">
    <source>
        <dbReference type="ARBA" id="ARBA00023015"/>
    </source>
</evidence>
<dbReference type="Proteomes" id="UP000809137">
    <property type="component" value="Unassembled WGS sequence"/>
</dbReference>
<evidence type="ECO:0000256" key="3">
    <source>
        <dbReference type="ARBA" id="ARBA00023163"/>
    </source>
</evidence>
<dbReference type="SMART" id="SM00530">
    <property type="entry name" value="HTH_XRE"/>
    <property type="match status" value="1"/>
</dbReference>
<organism evidence="5 6">
    <name type="scientific">Pantoea eucrina</name>
    <dbReference type="NCBI Taxonomy" id="472693"/>
    <lineage>
        <taxon>Bacteria</taxon>
        <taxon>Pseudomonadati</taxon>
        <taxon>Pseudomonadota</taxon>
        <taxon>Gammaproteobacteria</taxon>
        <taxon>Enterobacterales</taxon>
        <taxon>Erwiniaceae</taxon>
        <taxon>Pantoea</taxon>
    </lineage>
</organism>
<keyword evidence="2" id="KW-0238">DNA-binding</keyword>
<accession>A0ABS1Z090</accession>
<dbReference type="CDD" id="cd06529">
    <property type="entry name" value="S24_LexA-like"/>
    <property type="match status" value="1"/>
</dbReference>
<protein>
    <submittedName>
        <fullName evidence="5">Helix-turn-helix domain-containing protein</fullName>
    </submittedName>
</protein>
<dbReference type="GeneID" id="84691585"/>
<evidence type="ECO:0000259" key="4">
    <source>
        <dbReference type="PROSITE" id="PS50943"/>
    </source>
</evidence>
<dbReference type="EMBL" id="JAFCXS010000001">
    <property type="protein sequence ID" value="MBM0745823.1"/>
    <property type="molecule type" value="Genomic_DNA"/>
</dbReference>
<sequence length="220" mass="24680">MKNQETPGQRIRERRKMLKLTQQQLAADVGVSHVAISQWEKNETLPRGEHLLRLAELLQCPAAWLFDGEGEPFAVVSSHSSVRAVPLLTLQQVTGWLDETRLQLQREADRFLYCDSAVSDSAVAVAVQLDDRSMQPAFLPGDLLIFEPQRSAAPGEVVLALYAGQALVRTLRVRSPSQNEEHFLLRPVNEDYPVLSTDKHEVQIIGVLAEMRRHYHAGGQ</sequence>
<dbReference type="Gene3D" id="1.10.260.40">
    <property type="entry name" value="lambda repressor-like DNA-binding domains"/>
    <property type="match status" value="1"/>
</dbReference>
<proteinExistence type="predicted"/>
<dbReference type="PANTHER" id="PTHR40661">
    <property type="match status" value="1"/>
</dbReference>
<dbReference type="InterPro" id="IPR001387">
    <property type="entry name" value="Cro/C1-type_HTH"/>
</dbReference>
<name>A0ABS1Z090_9GAMM</name>
<evidence type="ECO:0000313" key="6">
    <source>
        <dbReference type="Proteomes" id="UP000809137"/>
    </source>
</evidence>
<dbReference type="SUPFAM" id="SSF47413">
    <property type="entry name" value="lambda repressor-like DNA-binding domains"/>
    <property type="match status" value="1"/>
</dbReference>
<dbReference type="InterPro" id="IPR015927">
    <property type="entry name" value="Peptidase_S24_S26A/B/C"/>
</dbReference>